<evidence type="ECO:0000313" key="1">
    <source>
        <dbReference type="EMBL" id="GAA4041419.1"/>
    </source>
</evidence>
<sequence>MDGIVGPDFADLEKLDFSGDRNVIATAFYSPSALQKISVTAQRLDLMVRLDLDSSQEWQRGMIDPPGLSAFIKRHEDAGIDTHLWVHRIAHAKAYVGRNTCLFGSANLTVRGFSGVGHELLWRARGARHRTDMLATLDDYTIKFAKLTRAGLDAYIGLHQDAVNAYRKANPGKYRRFNEDRVESGSPRAARYGDYDAFKAWLAARPEPAAAETLARANGKGGLSGHIRANFFGLRQWMLFNPDIKRYGRRQNPDTYRLLRHSRETGLLRDFVLNNAADEPGFSLSTWKGYLPIEHGGRRDKYGGTIGNLHRMIPLLSRYLP</sequence>
<dbReference type="RefSeq" id="WP_344697235.1">
    <property type="nucleotide sequence ID" value="NZ_BAABBR010000001.1"/>
</dbReference>
<protein>
    <recommendedName>
        <fullName evidence="3">Phospholipase D-like domain-containing protein</fullName>
    </recommendedName>
</protein>
<proteinExistence type="predicted"/>
<gene>
    <name evidence="1" type="ORF">GCM10022281_23060</name>
</gene>
<accession>A0ABP7UEE4</accession>
<reference evidence="2" key="1">
    <citation type="journal article" date="2019" name="Int. J. Syst. Evol. Microbiol.">
        <title>The Global Catalogue of Microorganisms (GCM) 10K type strain sequencing project: providing services to taxonomists for standard genome sequencing and annotation.</title>
        <authorList>
            <consortium name="The Broad Institute Genomics Platform"/>
            <consortium name="The Broad Institute Genome Sequencing Center for Infectious Disease"/>
            <person name="Wu L."/>
            <person name="Ma J."/>
        </authorList>
    </citation>
    <scope>NUCLEOTIDE SEQUENCE [LARGE SCALE GENOMIC DNA]</scope>
    <source>
        <strain evidence="2">JCM 17564</strain>
    </source>
</reference>
<keyword evidence="2" id="KW-1185">Reference proteome</keyword>
<dbReference type="Proteomes" id="UP001424459">
    <property type="component" value="Unassembled WGS sequence"/>
</dbReference>
<evidence type="ECO:0000313" key="2">
    <source>
        <dbReference type="Proteomes" id="UP001424459"/>
    </source>
</evidence>
<dbReference type="EMBL" id="BAABBR010000001">
    <property type="protein sequence ID" value="GAA4041419.1"/>
    <property type="molecule type" value="Genomic_DNA"/>
</dbReference>
<comment type="caution">
    <text evidence="1">The sequence shown here is derived from an EMBL/GenBank/DDBJ whole genome shotgun (WGS) entry which is preliminary data.</text>
</comment>
<organism evidence="1 2">
    <name type="scientific">Sphingomonas rosea</name>
    <dbReference type="NCBI Taxonomy" id="335605"/>
    <lineage>
        <taxon>Bacteria</taxon>
        <taxon>Pseudomonadati</taxon>
        <taxon>Pseudomonadota</taxon>
        <taxon>Alphaproteobacteria</taxon>
        <taxon>Sphingomonadales</taxon>
        <taxon>Sphingomonadaceae</taxon>
        <taxon>Sphingomonas</taxon>
    </lineage>
</organism>
<name>A0ABP7UEE4_9SPHN</name>
<evidence type="ECO:0008006" key="3">
    <source>
        <dbReference type="Google" id="ProtNLM"/>
    </source>
</evidence>